<dbReference type="AlphaFoldDB" id="A0A1H3UAA1"/>
<evidence type="ECO:0000256" key="5">
    <source>
        <dbReference type="PROSITE-ProRule" id="PRU00335"/>
    </source>
</evidence>
<evidence type="ECO:0000259" key="6">
    <source>
        <dbReference type="PROSITE" id="PS50977"/>
    </source>
</evidence>
<dbReference type="SUPFAM" id="SSF46689">
    <property type="entry name" value="Homeodomain-like"/>
    <property type="match status" value="1"/>
</dbReference>
<dbReference type="RefSeq" id="WP_016450638.1">
    <property type="nucleotide sequence ID" value="NZ_AP025556.1"/>
</dbReference>
<evidence type="ECO:0000256" key="3">
    <source>
        <dbReference type="ARBA" id="ARBA00023125"/>
    </source>
</evidence>
<dbReference type="Pfam" id="PF17932">
    <property type="entry name" value="TetR_C_24"/>
    <property type="match status" value="1"/>
</dbReference>
<dbReference type="SUPFAM" id="SSF48498">
    <property type="entry name" value="Tetracyclin repressor-like, C-terminal domain"/>
    <property type="match status" value="1"/>
</dbReference>
<evidence type="ECO:0000256" key="2">
    <source>
        <dbReference type="ARBA" id="ARBA00023015"/>
    </source>
</evidence>
<organism evidence="8 9">
    <name type="scientific">Delftia lacustris</name>
    <dbReference type="NCBI Taxonomy" id="558537"/>
    <lineage>
        <taxon>Bacteria</taxon>
        <taxon>Pseudomonadati</taxon>
        <taxon>Pseudomonadota</taxon>
        <taxon>Betaproteobacteria</taxon>
        <taxon>Burkholderiales</taxon>
        <taxon>Comamonadaceae</taxon>
        <taxon>Delftia</taxon>
    </lineage>
</organism>
<evidence type="ECO:0000313" key="9">
    <source>
        <dbReference type="Proteomes" id="UP000183417"/>
    </source>
</evidence>
<evidence type="ECO:0000313" key="8">
    <source>
        <dbReference type="EMBL" id="SDZ59326.1"/>
    </source>
</evidence>
<dbReference type="EMBL" id="FNPE01000040">
    <property type="protein sequence ID" value="SDZ59326.1"/>
    <property type="molecule type" value="Genomic_DNA"/>
</dbReference>
<evidence type="ECO:0000256" key="1">
    <source>
        <dbReference type="ARBA" id="ARBA00022491"/>
    </source>
</evidence>
<keyword evidence="4" id="KW-0804">Transcription</keyword>
<dbReference type="Proteomes" id="UP000183417">
    <property type="component" value="Unassembled WGS sequence"/>
</dbReference>
<dbReference type="InterPro" id="IPR050109">
    <property type="entry name" value="HTH-type_TetR-like_transc_reg"/>
</dbReference>
<dbReference type="PANTHER" id="PTHR30055:SF234">
    <property type="entry name" value="HTH-TYPE TRANSCRIPTIONAL REGULATOR BETI"/>
    <property type="match status" value="1"/>
</dbReference>
<reference evidence="7 10" key="2">
    <citation type="submission" date="2020-12" db="EMBL/GenBank/DDBJ databases">
        <title>FDA dAtabase for Regulatory Grade micrObial Sequences (FDA-ARGOS): Supporting development and validation of Infectious Disease Dx tests.</title>
        <authorList>
            <person name="Sproer C."/>
            <person name="Gronow S."/>
            <person name="Severitt S."/>
            <person name="Schroder I."/>
            <person name="Tallon L."/>
            <person name="Sadzewicz L."/>
            <person name="Zhao X."/>
            <person name="Boylan J."/>
            <person name="Ott S."/>
            <person name="Bowen H."/>
            <person name="Vavikolanu K."/>
            <person name="Mehta A."/>
            <person name="Aluvathingal J."/>
            <person name="Nadendla S."/>
            <person name="Lowell S."/>
            <person name="Myers T."/>
            <person name="Yan Y."/>
            <person name="Sichtig H."/>
        </authorList>
    </citation>
    <scope>NUCLEOTIDE SEQUENCE [LARGE SCALE GENOMIC DNA]</scope>
    <source>
        <strain evidence="7 10">FDAARGOS_890</strain>
    </source>
</reference>
<dbReference type="InterPro" id="IPR001647">
    <property type="entry name" value="HTH_TetR"/>
</dbReference>
<dbReference type="PROSITE" id="PS01081">
    <property type="entry name" value="HTH_TETR_1"/>
    <property type="match status" value="1"/>
</dbReference>
<dbReference type="GeneID" id="94691638"/>
<dbReference type="GO" id="GO:0003700">
    <property type="term" value="F:DNA-binding transcription factor activity"/>
    <property type="evidence" value="ECO:0007669"/>
    <property type="project" value="TreeGrafter"/>
</dbReference>
<dbReference type="PRINTS" id="PR00455">
    <property type="entry name" value="HTHTETR"/>
</dbReference>
<keyword evidence="3 5" id="KW-0238">DNA-binding</keyword>
<dbReference type="InterPro" id="IPR036271">
    <property type="entry name" value="Tet_transcr_reg_TetR-rel_C_sf"/>
</dbReference>
<sequence length="204" mass="22877">MARRQTSAHDGNETRETLLKLAARTFGEQGYSATTMRNIAEQSGIEAASIYYHFASKEELVDEVMEQGGNRIISQQQERLAALGADATAEQRFRAAVLGQMAGLIKHGDFALAHGRLLGQLPDKVRERQIKRRERHQKFWSGLLEDLRAEGRLRADADIHLARIMILGSINSIQSWFNPRKGSLEKVADQICDMFFRGVGPADQ</sequence>
<dbReference type="Gene3D" id="1.10.10.60">
    <property type="entry name" value="Homeodomain-like"/>
    <property type="match status" value="1"/>
</dbReference>
<evidence type="ECO:0000313" key="10">
    <source>
        <dbReference type="Proteomes" id="UP000595064"/>
    </source>
</evidence>
<keyword evidence="1" id="KW-0678">Repressor</keyword>
<dbReference type="GO" id="GO:0000976">
    <property type="term" value="F:transcription cis-regulatory region binding"/>
    <property type="evidence" value="ECO:0007669"/>
    <property type="project" value="TreeGrafter"/>
</dbReference>
<dbReference type="Pfam" id="PF00440">
    <property type="entry name" value="TetR_N"/>
    <property type="match status" value="1"/>
</dbReference>
<dbReference type="PROSITE" id="PS50977">
    <property type="entry name" value="HTH_TETR_2"/>
    <property type="match status" value="1"/>
</dbReference>
<feature type="DNA-binding region" description="H-T-H motif" evidence="5">
    <location>
        <begin position="35"/>
        <end position="54"/>
    </location>
</feature>
<name>A0A1H3UAA1_9BURK</name>
<keyword evidence="10" id="KW-1185">Reference proteome</keyword>
<evidence type="ECO:0000256" key="4">
    <source>
        <dbReference type="ARBA" id="ARBA00023163"/>
    </source>
</evidence>
<evidence type="ECO:0000313" key="7">
    <source>
        <dbReference type="EMBL" id="QPS81888.1"/>
    </source>
</evidence>
<protein>
    <submittedName>
        <fullName evidence="7">TetR family transcriptional regulator</fullName>
    </submittedName>
    <submittedName>
        <fullName evidence="8">Transcriptional regulator, TetR family</fullName>
    </submittedName>
</protein>
<accession>A0A1H3UAA1</accession>
<dbReference type="InterPro" id="IPR009057">
    <property type="entry name" value="Homeodomain-like_sf"/>
</dbReference>
<dbReference type="Gene3D" id="1.10.357.10">
    <property type="entry name" value="Tetracycline Repressor, domain 2"/>
    <property type="match status" value="1"/>
</dbReference>
<dbReference type="InterPro" id="IPR023772">
    <property type="entry name" value="DNA-bd_HTH_TetR-type_CS"/>
</dbReference>
<reference evidence="8 9" key="1">
    <citation type="submission" date="2016-10" db="EMBL/GenBank/DDBJ databases">
        <authorList>
            <person name="de Groot N.N."/>
        </authorList>
    </citation>
    <scope>NUCLEOTIDE SEQUENCE [LARGE SCALE GENOMIC DNA]</scope>
    <source>
        <strain evidence="8 9">LMG 24775</strain>
    </source>
</reference>
<keyword evidence="2" id="KW-0805">Transcription regulation</keyword>
<proteinExistence type="predicted"/>
<dbReference type="PANTHER" id="PTHR30055">
    <property type="entry name" value="HTH-TYPE TRANSCRIPTIONAL REGULATOR RUTR"/>
    <property type="match status" value="1"/>
</dbReference>
<gene>
    <name evidence="7" type="ORF">I6G47_02045</name>
    <name evidence="8" type="ORF">SAMN05421547_14037</name>
</gene>
<dbReference type="EMBL" id="CP065748">
    <property type="protein sequence ID" value="QPS81888.1"/>
    <property type="molecule type" value="Genomic_DNA"/>
</dbReference>
<dbReference type="InterPro" id="IPR041490">
    <property type="entry name" value="KstR2_TetR_C"/>
</dbReference>
<dbReference type="Proteomes" id="UP000595064">
    <property type="component" value="Chromosome"/>
</dbReference>
<dbReference type="KEGG" id="dla:I6G47_02045"/>
<feature type="domain" description="HTH tetR-type" evidence="6">
    <location>
        <begin position="12"/>
        <end position="72"/>
    </location>
</feature>